<evidence type="ECO:0000256" key="1">
    <source>
        <dbReference type="ARBA" id="ARBA00004479"/>
    </source>
</evidence>
<dbReference type="InterPro" id="IPR051824">
    <property type="entry name" value="LRR_Rcpt-Like_S/T_Kinase"/>
</dbReference>
<evidence type="ECO:0000313" key="4">
    <source>
        <dbReference type="EMBL" id="KAB5511787.1"/>
    </source>
</evidence>
<dbReference type="PANTHER" id="PTHR48006:SF66">
    <property type="entry name" value="PROTEIN KINASE DOMAIN-CONTAINING PROTEIN"/>
    <property type="match status" value="1"/>
</dbReference>
<feature type="region of interest" description="Disordered" evidence="2">
    <location>
        <begin position="1"/>
        <end position="85"/>
    </location>
</feature>
<comment type="caution">
    <text evidence="4">The sequence shown here is derived from an EMBL/GenBank/DDBJ whole genome shotgun (WGS) entry which is preliminary data.</text>
</comment>
<feature type="compositionally biased region" description="Polar residues" evidence="2">
    <location>
        <begin position="37"/>
        <end position="49"/>
    </location>
</feature>
<dbReference type="InterPro" id="IPR001245">
    <property type="entry name" value="Ser-Thr/Tyr_kinase_cat_dom"/>
</dbReference>
<proteinExistence type="predicted"/>
<dbReference type="SUPFAM" id="SSF56112">
    <property type="entry name" value="Protein kinase-like (PK-like)"/>
    <property type="match status" value="1"/>
</dbReference>
<dbReference type="PANTHER" id="PTHR48006">
    <property type="entry name" value="LEUCINE-RICH REPEAT-CONTAINING PROTEIN DDB_G0281931-RELATED"/>
    <property type="match status" value="1"/>
</dbReference>
<dbReference type="GO" id="GO:0004672">
    <property type="term" value="F:protein kinase activity"/>
    <property type="evidence" value="ECO:0007669"/>
    <property type="project" value="InterPro"/>
</dbReference>
<name>A0A5N5J9V8_9ROSI</name>
<dbReference type="AlphaFoldDB" id="A0A5N5J9V8"/>
<feature type="domain" description="Serine-threonine/tyrosine-protein kinase catalytic" evidence="3">
    <location>
        <begin position="192"/>
        <end position="290"/>
    </location>
</feature>
<sequence length="361" mass="40261">MNTEESQSQRIETHDTASSESQSPTVAEEEEEIEFITVSSDTPLSQMQGTHAEAQDSPPSISETAAPCLQNPDSTTSNVPNLPVHPMCTRSRNGIVKPNAKYALTTIISENIPRTKEIEATKLDWRTRQRSNQFLRLENVTFCRKQYDAVTRLKYRWKGLASKYMVGRHLGFKSCTVGLPWIRVSPSMVVSLKDYHPGGYMAPEYALYGYLTYKADVYSFGVVALEIVSGLNNAKFRRDENFVCLLDWMVDPRLGSAFNKKEVVRMVNIALLCTNQSLALRPIMSTVVSMLERKIDVEELVMVPSRLSDQSGYATALCNKFTQASFIGSSSENKSLAKSSEGPLTSSSSSSAQDLYPIYIK</sequence>
<dbReference type="InterPro" id="IPR011009">
    <property type="entry name" value="Kinase-like_dom_sf"/>
</dbReference>
<reference evidence="5" key="1">
    <citation type="journal article" date="2019" name="Gigascience">
        <title>De novo genome assembly of the endangered Acer yangbiense, a plant species with extremely small populations endemic to Yunnan Province, China.</title>
        <authorList>
            <person name="Yang J."/>
            <person name="Wariss H.M."/>
            <person name="Tao L."/>
            <person name="Zhang R."/>
            <person name="Yun Q."/>
            <person name="Hollingsworth P."/>
            <person name="Dao Z."/>
            <person name="Luo G."/>
            <person name="Guo H."/>
            <person name="Ma Y."/>
            <person name="Sun W."/>
        </authorList>
    </citation>
    <scope>NUCLEOTIDE SEQUENCE [LARGE SCALE GENOMIC DNA]</scope>
    <source>
        <strain evidence="5">cv. br00</strain>
    </source>
</reference>
<protein>
    <recommendedName>
        <fullName evidence="3">Serine-threonine/tyrosine-protein kinase catalytic domain-containing protein</fullName>
    </recommendedName>
</protein>
<dbReference type="Proteomes" id="UP000326939">
    <property type="component" value="Chromosome 19"/>
</dbReference>
<feature type="region of interest" description="Disordered" evidence="2">
    <location>
        <begin position="334"/>
        <end position="353"/>
    </location>
</feature>
<evidence type="ECO:0000313" key="5">
    <source>
        <dbReference type="Proteomes" id="UP000326939"/>
    </source>
</evidence>
<accession>A0A5N5J9V8</accession>
<dbReference type="Pfam" id="PF07714">
    <property type="entry name" value="PK_Tyr_Ser-Thr"/>
    <property type="match status" value="1"/>
</dbReference>
<comment type="subcellular location">
    <subcellularLocation>
        <location evidence="1">Membrane</location>
        <topology evidence="1">Single-pass type I membrane protein</topology>
    </subcellularLocation>
</comment>
<dbReference type="EMBL" id="VDCV01000019">
    <property type="protein sequence ID" value="KAB5511787.1"/>
    <property type="molecule type" value="Genomic_DNA"/>
</dbReference>
<dbReference type="Gene3D" id="1.10.510.10">
    <property type="entry name" value="Transferase(Phosphotransferase) domain 1"/>
    <property type="match status" value="1"/>
</dbReference>
<feature type="compositionally biased region" description="Polar residues" evidence="2">
    <location>
        <begin position="71"/>
        <end position="80"/>
    </location>
</feature>
<organism evidence="4 5">
    <name type="scientific">Salix brachista</name>
    <dbReference type="NCBI Taxonomy" id="2182728"/>
    <lineage>
        <taxon>Eukaryota</taxon>
        <taxon>Viridiplantae</taxon>
        <taxon>Streptophyta</taxon>
        <taxon>Embryophyta</taxon>
        <taxon>Tracheophyta</taxon>
        <taxon>Spermatophyta</taxon>
        <taxon>Magnoliopsida</taxon>
        <taxon>eudicotyledons</taxon>
        <taxon>Gunneridae</taxon>
        <taxon>Pentapetalae</taxon>
        <taxon>rosids</taxon>
        <taxon>fabids</taxon>
        <taxon>Malpighiales</taxon>
        <taxon>Salicaceae</taxon>
        <taxon>Saliceae</taxon>
        <taxon>Salix</taxon>
    </lineage>
</organism>
<dbReference type="GO" id="GO:0016020">
    <property type="term" value="C:membrane"/>
    <property type="evidence" value="ECO:0007669"/>
    <property type="project" value="UniProtKB-SubCell"/>
</dbReference>
<keyword evidence="5" id="KW-1185">Reference proteome</keyword>
<feature type="compositionally biased region" description="Low complexity" evidence="2">
    <location>
        <begin position="334"/>
        <end position="351"/>
    </location>
</feature>
<evidence type="ECO:0000256" key="2">
    <source>
        <dbReference type="SAM" id="MobiDB-lite"/>
    </source>
</evidence>
<gene>
    <name evidence="4" type="ORF">DKX38_028815</name>
</gene>
<evidence type="ECO:0000259" key="3">
    <source>
        <dbReference type="Pfam" id="PF07714"/>
    </source>
</evidence>
<feature type="compositionally biased region" description="Polar residues" evidence="2">
    <location>
        <begin position="1"/>
        <end position="10"/>
    </location>
</feature>